<comment type="caution">
    <text evidence="2">The sequence shown here is derived from an EMBL/GenBank/DDBJ whole genome shotgun (WGS) entry which is preliminary data.</text>
</comment>
<dbReference type="AlphaFoldDB" id="A0AAX0K0J0"/>
<dbReference type="AntiFam" id="ANF00266">
    <property type="entry name" value="DNA repeat translations related to WP_020751851.1"/>
</dbReference>
<dbReference type="EMBL" id="MTJY01000051">
    <property type="protein sequence ID" value="ONN73814.1"/>
    <property type="molecule type" value="Genomic_DNA"/>
</dbReference>
<name>A0AAX0K0J0_LACRH</name>
<evidence type="ECO:0000313" key="2">
    <source>
        <dbReference type="EMBL" id="ONN73814.1"/>
    </source>
</evidence>
<reference evidence="2 3" key="1">
    <citation type="submission" date="2017-01" db="EMBL/GenBank/DDBJ databases">
        <title>In silico prediction, in vitro antibacterial spectrum and physicochemical properties of a putative bacteriocin produced by Lactobacillus rhamnosus strain L156.4.</title>
        <authorList>
            <person name="Silveira A.M."/>
            <person name="Monteiro A.S."/>
            <person name="Santos V.L."/>
            <person name="Nicoli J.R."/>
            <person name="Azevedo V."/>
            <person name="Soares S.C."/>
            <person name="Castro-Oliveira L."/>
            <person name="Dias-Souza M.V."/>
            <person name="Nardi R.M."/>
        </authorList>
    </citation>
    <scope>NUCLEOTIDE SEQUENCE [LARGE SCALE GENOMIC DNA]</scope>
    <source>
        <strain evidence="2 3">L156.4</strain>
    </source>
</reference>
<dbReference type="NCBIfam" id="NF040509">
    <property type="entry name" value="Lacto_palin_RPT"/>
    <property type="match status" value="1"/>
</dbReference>
<sequence>MRLLAQGSECGDLGRNGQGAAITPKVVYTPIPNRASSRS</sequence>
<feature type="region of interest" description="Disordered" evidence="1">
    <location>
        <begin position="1"/>
        <end position="22"/>
    </location>
</feature>
<organism evidence="2 3">
    <name type="scientific">Lacticaseibacillus rhamnosus</name>
    <name type="common">Lactobacillus rhamnosus</name>
    <dbReference type="NCBI Taxonomy" id="47715"/>
    <lineage>
        <taxon>Bacteria</taxon>
        <taxon>Bacillati</taxon>
        <taxon>Bacillota</taxon>
        <taxon>Bacilli</taxon>
        <taxon>Lactobacillales</taxon>
        <taxon>Lactobacillaceae</taxon>
        <taxon>Lacticaseibacillus</taxon>
    </lineage>
</organism>
<evidence type="ECO:0000256" key="1">
    <source>
        <dbReference type="SAM" id="MobiDB-lite"/>
    </source>
</evidence>
<protein>
    <submittedName>
        <fullName evidence="2">Acetyltransferase</fullName>
    </submittedName>
</protein>
<gene>
    <name evidence="2" type="ORF">BWR10_12805</name>
</gene>
<dbReference type="Proteomes" id="UP000189067">
    <property type="component" value="Unassembled WGS sequence"/>
</dbReference>
<accession>A0AAX0K0J0</accession>
<proteinExistence type="predicted"/>
<evidence type="ECO:0000313" key="3">
    <source>
        <dbReference type="Proteomes" id="UP000189067"/>
    </source>
</evidence>